<keyword evidence="1" id="KW-0732">Signal</keyword>
<dbReference type="PATRIC" id="fig|1538.10.peg.2379"/>
<dbReference type="RefSeq" id="WP_063555419.1">
    <property type="nucleotide sequence ID" value="NZ_LITT01000020.1"/>
</dbReference>
<dbReference type="InterPro" id="IPR036365">
    <property type="entry name" value="PGBD-like_sf"/>
</dbReference>
<dbReference type="Gene3D" id="1.10.101.10">
    <property type="entry name" value="PGBD-like superfamily/PGBD"/>
    <property type="match status" value="2"/>
</dbReference>
<name>A0A168PCI9_9CLOT</name>
<dbReference type="InterPro" id="IPR036366">
    <property type="entry name" value="PGBDSf"/>
</dbReference>
<sequence>MKNTKHLLIVASIAAGITLVGQSVHAQQVTTTKISKVTTYNYNEYSTVTVKLNDKSDIVKHIQGTLNLYFGSGLAEDGVYGKFTEDAVKSVQKKLGVNVDGIFGPETAKVLLKYVNNTSVDDKNGFSPVSVNIQEQLVSLGYNLNANGNLSSYDTILAIKQFQKANNLPVTGKADMKLLNKLSKEDKIKPVSDTDYYISVNSSDHLCRIYQKINGKWKEIKCFDILSGKVNKGEYASGLHGKEIKFNKVTMKNFTQIDGLHVFYSSEKELGYGLRISDESAKFLSRIPYKTAIKVF</sequence>
<dbReference type="EMBL" id="LITT01000020">
    <property type="protein sequence ID" value="OAA87577.1"/>
    <property type="molecule type" value="Genomic_DNA"/>
</dbReference>
<evidence type="ECO:0000313" key="4">
    <source>
        <dbReference type="Proteomes" id="UP000077407"/>
    </source>
</evidence>
<reference evidence="3 4" key="1">
    <citation type="journal article" date="2015" name="Biotechnol. Bioeng.">
        <title>Genome sequence and phenotypic characterization of Caulobacter segnis.</title>
        <authorList>
            <person name="Patel S."/>
            <person name="Fletcher B."/>
            <person name="Scott D.C."/>
            <person name="Ely B."/>
        </authorList>
    </citation>
    <scope>NUCLEOTIDE SEQUENCE [LARGE SCALE GENOMIC DNA]</scope>
    <source>
        <strain evidence="3 4">ERI-2</strain>
    </source>
</reference>
<evidence type="ECO:0000259" key="2">
    <source>
        <dbReference type="Pfam" id="PF01471"/>
    </source>
</evidence>
<protein>
    <submittedName>
        <fullName evidence="3">Putative peptidoglycan binding domain protein</fullName>
    </submittedName>
</protein>
<dbReference type="Pfam" id="PF01471">
    <property type="entry name" value="PG_binding_1"/>
    <property type="match status" value="2"/>
</dbReference>
<dbReference type="Proteomes" id="UP000077407">
    <property type="component" value="Unassembled WGS sequence"/>
</dbReference>
<comment type="caution">
    <text evidence="3">The sequence shown here is derived from an EMBL/GenBank/DDBJ whole genome shotgun (WGS) entry which is preliminary data.</text>
</comment>
<dbReference type="AlphaFoldDB" id="A0A168PCI9"/>
<feature type="chain" id="PRO_5007899551" evidence="1">
    <location>
        <begin position="27"/>
        <end position="296"/>
    </location>
</feature>
<feature type="signal peptide" evidence="1">
    <location>
        <begin position="1"/>
        <end position="26"/>
    </location>
</feature>
<proteinExistence type="predicted"/>
<dbReference type="OrthoDB" id="9812621at2"/>
<gene>
    <name evidence="3" type="ORF">WY13_01933</name>
</gene>
<feature type="domain" description="Peptidoglycan binding-like" evidence="2">
    <location>
        <begin position="132"/>
        <end position="182"/>
    </location>
</feature>
<accession>A0A168PCI9</accession>
<feature type="domain" description="Peptidoglycan binding-like" evidence="2">
    <location>
        <begin position="57"/>
        <end position="111"/>
    </location>
</feature>
<organism evidence="3 4">
    <name type="scientific">Clostridium ljungdahlii</name>
    <dbReference type="NCBI Taxonomy" id="1538"/>
    <lineage>
        <taxon>Bacteria</taxon>
        <taxon>Bacillati</taxon>
        <taxon>Bacillota</taxon>
        <taxon>Clostridia</taxon>
        <taxon>Eubacteriales</taxon>
        <taxon>Clostridiaceae</taxon>
        <taxon>Clostridium</taxon>
    </lineage>
</organism>
<evidence type="ECO:0000313" key="3">
    <source>
        <dbReference type="EMBL" id="OAA87577.1"/>
    </source>
</evidence>
<evidence type="ECO:0000256" key="1">
    <source>
        <dbReference type="SAM" id="SignalP"/>
    </source>
</evidence>
<dbReference type="SUPFAM" id="SSF47090">
    <property type="entry name" value="PGBD-like"/>
    <property type="match status" value="2"/>
</dbReference>
<dbReference type="InterPro" id="IPR002477">
    <property type="entry name" value="Peptidoglycan-bd-like"/>
</dbReference>